<dbReference type="EMBL" id="JBFXLR010000047">
    <property type="protein sequence ID" value="KAL2843274.1"/>
    <property type="molecule type" value="Genomic_DNA"/>
</dbReference>
<protein>
    <submittedName>
        <fullName evidence="2">Uncharacterized protein</fullName>
    </submittedName>
</protein>
<sequence>MTLHENQNPLDLVLGRLGFPHSPALFGLSMSSTVGLLQYVYSVLLVRREGPFPLWMHTFYLAHGTTWAYRLAFGIETAFPDHWLLLPLLPMLLARRFEQVTRLGPLCHQCGRSRAKLEAMSGVPFRAAQTSGVHPSSSPAQLASEPVSSRYFGELEEPAPRCGYQWRLVLEFVVGQCPAPQ</sequence>
<keyword evidence="3" id="KW-1185">Reference proteome</keyword>
<evidence type="ECO:0000313" key="2">
    <source>
        <dbReference type="EMBL" id="KAL2843274.1"/>
    </source>
</evidence>
<accession>A0ABR4JTE3</accession>
<dbReference type="GeneID" id="98151946"/>
<name>A0ABR4JTE3_9EURO</name>
<gene>
    <name evidence="2" type="ORF">BJX68DRAFT_157405</name>
</gene>
<proteinExistence type="predicted"/>
<organism evidence="2 3">
    <name type="scientific">Aspergillus pseudodeflectus</name>
    <dbReference type="NCBI Taxonomy" id="176178"/>
    <lineage>
        <taxon>Eukaryota</taxon>
        <taxon>Fungi</taxon>
        <taxon>Dikarya</taxon>
        <taxon>Ascomycota</taxon>
        <taxon>Pezizomycotina</taxon>
        <taxon>Eurotiomycetes</taxon>
        <taxon>Eurotiomycetidae</taxon>
        <taxon>Eurotiales</taxon>
        <taxon>Aspergillaceae</taxon>
        <taxon>Aspergillus</taxon>
        <taxon>Aspergillus subgen. Nidulantes</taxon>
    </lineage>
</organism>
<dbReference type="Proteomes" id="UP001610444">
    <property type="component" value="Unassembled WGS sequence"/>
</dbReference>
<evidence type="ECO:0000313" key="3">
    <source>
        <dbReference type="Proteomes" id="UP001610444"/>
    </source>
</evidence>
<feature type="transmembrane region" description="Helical" evidence="1">
    <location>
        <begin position="24"/>
        <end position="46"/>
    </location>
</feature>
<dbReference type="RefSeq" id="XP_070895547.1">
    <property type="nucleotide sequence ID" value="XM_071036782.1"/>
</dbReference>
<keyword evidence="1" id="KW-0812">Transmembrane</keyword>
<evidence type="ECO:0000256" key="1">
    <source>
        <dbReference type="SAM" id="Phobius"/>
    </source>
</evidence>
<comment type="caution">
    <text evidence="2">The sequence shown here is derived from an EMBL/GenBank/DDBJ whole genome shotgun (WGS) entry which is preliminary data.</text>
</comment>
<reference evidence="2 3" key="1">
    <citation type="submission" date="2024-07" db="EMBL/GenBank/DDBJ databases">
        <title>Section-level genome sequencing and comparative genomics of Aspergillus sections Usti and Cavernicolus.</title>
        <authorList>
            <consortium name="Lawrence Berkeley National Laboratory"/>
            <person name="Nybo J.L."/>
            <person name="Vesth T.C."/>
            <person name="Theobald S."/>
            <person name="Frisvad J.C."/>
            <person name="Larsen T.O."/>
            <person name="Kjaerboelling I."/>
            <person name="Rothschild-Mancinelli K."/>
            <person name="Lyhne E.K."/>
            <person name="Kogle M.E."/>
            <person name="Barry K."/>
            <person name="Clum A."/>
            <person name="Na H."/>
            <person name="Ledsgaard L."/>
            <person name="Lin J."/>
            <person name="Lipzen A."/>
            <person name="Kuo A."/>
            <person name="Riley R."/>
            <person name="Mondo S."/>
            <person name="LaButti K."/>
            <person name="Haridas S."/>
            <person name="Pangalinan J."/>
            <person name="Salamov A.A."/>
            <person name="Simmons B.A."/>
            <person name="Magnuson J.K."/>
            <person name="Chen J."/>
            <person name="Drula E."/>
            <person name="Henrissat B."/>
            <person name="Wiebenga A."/>
            <person name="Lubbers R.J."/>
            <person name="Gomes A.C."/>
            <person name="Macurrencykelacurrency M.R."/>
            <person name="Stajich J."/>
            <person name="Grigoriev I.V."/>
            <person name="Mortensen U.H."/>
            <person name="De vries R.P."/>
            <person name="Baker S.E."/>
            <person name="Andersen M.R."/>
        </authorList>
    </citation>
    <scope>NUCLEOTIDE SEQUENCE [LARGE SCALE GENOMIC DNA]</scope>
    <source>
        <strain evidence="2 3">CBS 756.74</strain>
    </source>
</reference>
<keyword evidence="1" id="KW-0472">Membrane</keyword>
<keyword evidence="1" id="KW-1133">Transmembrane helix</keyword>